<organism evidence="2">
    <name type="scientific">Candidatus Kentrum sp. MB</name>
    <dbReference type="NCBI Taxonomy" id="2138164"/>
    <lineage>
        <taxon>Bacteria</taxon>
        <taxon>Pseudomonadati</taxon>
        <taxon>Pseudomonadota</taxon>
        <taxon>Gammaproteobacteria</taxon>
        <taxon>Candidatus Kentrum</taxon>
    </lineage>
</organism>
<dbReference type="EMBL" id="CAADFQ010000024">
    <property type="protein sequence ID" value="VFK31544.1"/>
    <property type="molecule type" value="Genomic_DNA"/>
</dbReference>
<accession>A0A451BB81</accession>
<dbReference type="SUPFAM" id="SSF52540">
    <property type="entry name" value="P-loop containing nucleoside triphosphate hydrolases"/>
    <property type="match status" value="1"/>
</dbReference>
<protein>
    <submittedName>
        <fullName evidence="2">Uncharacterized protein</fullName>
    </submittedName>
</protein>
<gene>
    <name evidence="2" type="ORF">BECKMB1821H_GA0114242_102532</name>
    <name evidence="1" type="ORF">BECKMB1821I_GA0114274_102433</name>
</gene>
<dbReference type="EMBL" id="CAADGH010000025">
    <property type="protein sequence ID" value="VFK75556.1"/>
    <property type="molecule type" value="Genomic_DNA"/>
</dbReference>
<proteinExistence type="predicted"/>
<dbReference type="AlphaFoldDB" id="A0A451BB81"/>
<dbReference type="InterPro" id="IPR011335">
    <property type="entry name" value="Restrct_endonuc-II-like"/>
</dbReference>
<dbReference type="SUPFAM" id="SSF52980">
    <property type="entry name" value="Restriction endonuclease-like"/>
    <property type="match status" value="1"/>
</dbReference>
<reference evidence="2" key="1">
    <citation type="submission" date="2019-02" db="EMBL/GenBank/DDBJ databases">
        <authorList>
            <person name="Gruber-Vodicka R. H."/>
            <person name="Seah K. B. B."/>
        </authorList>
    </citation>
    <scope>NUCLEOTIDE SEQUENCE</scope>
    <source>
        <strain evidence="2">BECK_BZ198</strain>
        <strain evidence="1">BECK_BZ199</strain>
    </source>
</reference>
<dbReference type="Gene3D" id="3.40.50.300">
    <property type="entry name" value="P-loop containing nucleotide triphosphate hydrolases"/>
    <property type="match status" value="1"/>
</dbReference>
<evidence type="ECO:0000313" key="1">
    <source>
        <dbReference type="EMBL" id="VFK31544.1"/>
    </source>
</evidence>
<sequence>MRLMILRSKTIMTSKPHTPNWAVRPLVPEAVYTDRQEFLDYFYQTALNTRERRAMSTVLLGQRRMGKTEIFKRAVNRLFFEQDHRDLEAVVPIYYVFPDKPDQDEKRFALRYVENFLRWHVAFRLRDTGILSPGDVGQDALREIIHDDPIFTRRIRSACRLFDEIPNNKIVIPEEIALSLPRGISDYDDTSTVVFLDEFQNTRLPQYNFDIVGYLQEAVESPTCPHFVTGSAMSILAREILGRGALFGRFDSEPIGRLTDYWGTELARRSARHHKANISETMAPVLVERCGGNPFYIDAVVKQSAKRNQGITTEEDLNEILAVDLSSGFIWSELNDQVSKWIERINEHGITKWILYLSALEKGERLDIERIREVLWEKDRKRVSEEQVFDVLVKLSRGDLVEYMELGRWFRKVDDPILLEFLKVWGRIDVEGQNPQRVRDRLERKYLRMKRQFAELTGYLAEVYMAQILLNAQRKTLPGKYFHQESDVTIPRFNYLNLRERFGIGPDREVDVHGAAGLEHWVAESKWHRDRLVGIPSIEKLLEKAALIKRECDPDFVQPWFFSYSGFTPDAESFMAEKGVLWSTREDLDALLDHTGLRRLPTDLS</sequence>
<dbReference type="InterPro" id="IPR027417">
    <property type="entry name" value="P-loop_NTPase"/>
</dbReference>
<evidence type="ECO:0000313" key="2">
    <source>
        <dbReference type="EMBL" id="VFK75556.1"/>
    </source>
</evidence>
<name>A0A451BB81_9GAMM</name>